<evidence type="ECO:0000313" key="2">
    <source>
        <dbReference type="Proteomes" id="UP001596109"/>
    </source>
</evidence>
<accession>A0ABW0TTJ9</accession>
<protein>
    <recommendedName>
        <fullName evidence="3">Transposase</fullName>
    </recommendedName>
</protein>
<keyword evidence="2" id="KW-1185">Reference proteome</keyword>
<gene>
    <name evidence="1" type="ORF">ACFPRA_22640</name>
</gene>
<sequence length="55" mass="6392">MTKLTAHEIGLNKEIAAHLGEKQQRRMYRTMRKFLADELVFVLNMEVSSARSRKG</sequence>
<evidence type="ECO:0008006" key="3">
    <source>
        <dbReference type="Google" id="ProtNLM"/>
    </source>
</evidence>
<organism evidence="1 2">
    <name type="scientific">Sporosarcina soli</name>
    <dbReference type="NCBI Taxonomy" id="334736"/>
    <lineage>
        <taxon>Bacteria</taxon>
        <taxon>Bacillati</taxon>
        <taxon>Bacillota</taxon>
        <taxon>Bacilli</taxon>
        <taxon>Bacillales</taxon>
        <taxon>Caryophanaceae</taxon>
        <taxon>Sporosarcina</taxon>
    </lineage>
</organism>
<comment type="caution">
    <text evidence="1">The sequence shown here is derived from an EMBL/GenBank/DDBJ whole genome shotgun (WGS) entry which is preliminary data.</text>
</comment>
<dbReference type="Proteomes" id="UP001596109">
    <property type="component" value="Unassembled WGS sequence"/>
</dbReference>
<dbReference type="RefSeq" id="WP_381439791.1">
    <property type="nucleotide sequence ID" value="NZ_JBHSNO010000016.1"/>
</dbReference>
<reference evidence="2" key="1">
    <citation type="journal article" date="2019" name="Int. J. Syst. Evol. Microbiol.">
        <title>The Global Catalogue of Microorganisms (GCM) 10K type strain sequencing project: providing services to taxonomists for standard genome sequencing and annotation.</title>
        <authorList>
            <consortium name="The Broad Institute Genomics Platform"/>
            <consortium name="The Broad Institute Genome Sequencing Center for Infectious Disease"/>
            <person name="Wu L."/>
            <person name="Ma J."/>
        </authorList>
    </citation>
    <scope>NUCLEOTIDE SEQUENCE [LARGE SCALE GENOMIC DNA]</scope>
    <source>
        <strain evidence="2">CGMCC 4.1434</strain>
    </source>
</reference>
<evidence type="ECO:0000313" key="1">
    <source>
        <dbReference type="EMBL" id="MFC5591688.1"/>
    </source>
</evidence>
<name>A0ABW0TTJ9_9BACL</name>
<proteinExistence type="predicted"/>
<dbReference type="EMBL" id="JBHSNO010000016">
    <property type="protein sequence ID" value="MFC5591688.1"/>
    <property type="molecule type" value="Genomic_DNA"/>
</dbReference>